<dbReference type="GO" id="GO:0016787">
    <property type="term" value="F:hydrolase activity"/>
    <property type="evidence" value="ECO:0007669"/>
    <property type="project" value="UniProtKB-KW"/>
</dbReference>
<name>A0ABT3Z6I1_9HYPH</name>
<dbReference type="Proteomes" id="UP001073227">
    <property type="component" value="Unassembled WGS sequence"/>
</dbReference>
<dbReference type="RefSeq" id="WP_267652617.1">
    <property type="nucleotide sequence ID" value="NZ_JAOVZR010000001.1"/>
</dbReference>
<keyword evidence="1" id="KW-0378">Hydrolase</keyword>
<dbReference type="Gene3D" id="3.40.50.1820">
    <property type="entry name" value="alpha/beta hydrolase"/>
    <property type="match status" value="1"/>
</dbReference>
<proteinExistence type="predicted"/>
<organism evidence="1 2">
    <name type="scientific">Hoeflea algicola</name>
    <dbReference type="NCBI Taxonomy" id="2983763"/>
    <lineage>
        <taxon>Bacteria</taxon>
        <taxon>Pseudomonadati</taxon>
        <taxon>Pseudomonadota</taxon>
        <taxon>Alphaproteobacteria</taxon>
        <taxon>Hyphomicrobiales</taxon>
        <taxon>Rhizobiaceae</taxon>
        <taxon>Hoeflea</taxon>
    </lineage>
</organism>
<keyword evidence="2" id="KW-1185">Reference proteome</keyword>
<dbReference type="EMBL" id="JAOVZR010000001">
    <property type="protein sequence ID" value="MCY0146989.1"/>
    <property type="molecule type" value="Genomic_DNA"/>
</dbReference>
<comment type="caution">
    <text evidence="1">The sequence shown here is derived from an EMBL/GenBank/DDBJ whole genome shotgun (WGS) entry which is preliminary data.</text>
</comment>
<gene>
    <name evidence="1" type="ORF">OEG84_04460</name>
</gene>
<dbReference type="SUPFAM" id="SSF53474">
    <property type="entry name" value="alpha/beta-Hydrolases"/>
    <property type="match status" value="1"/>
</dbReference>
<dbReference type="InterPro" id="IPR029058">
    <property type="entry name" value="AB_hydrolase_fold"/>
</dbReference>
<evidence type="ECO:0000313" key="1">
    <source>
        <dbReference type="EMBL" id="MCY0146989.1"/>
    </source>
</evidence>
<protein>
    <submittedName>
        <fullName evidence="1">Alpha/beta hydrolase</fullName>
    </submittedName>
</protein>
<accession>A0ABT3Z6I1</accession>
<sequence>MCFDALRAVRRGSIVLAMAIVLGNLPQTSAAALELKGHKDRLFAYPGILTMAKDGSYMVVDYDKMRDIHRRDIEPERRVRSSYVSLKVNRLSRVAEHQANGRTIETGLTGDLAGARFAVIFVHGRGGDQRLGMNDYTFGGNFNRLKNLVVGNGGAYLAPTVQSFDDQGSGDVKALVLAGRVPVVLACASMGSIICAKLANDTEVVPRLAGIALLGGAPDMGIAGSAAVKARLPIVFTHGSDDSVYAWGDQKAVFDKVRASSEAYPARFVLFNTGSHGTPMRMTDWKQTLEFLLSR</sequence>
<evidence type="ECO:0000313" key="2">
    <source>
        <dbReference type="Proteomes" id="UP001073227"/>
    </source>
</evidence>
<reference evidence="1" key="1">
    <citation type="submission" date="2022-10" db="EMBL/GenBank/DDBJ databases">
        <title>Hoeflea sp. G2-23, isolated from marine algae.</title>
        <authorList>
            <person name="Kristyanto S."/>
            <person name="Kim J.M."/>
            <person name="Jeon C.O."/>
        </authorList>
    </citation>
    <scope>NUCLEOTIDE SEQUENCE</scope>
    <source>
        <strain evidence="1">G2-23</strain>
    </source>
</reference>